<keyword evidence="3" id="KW-1185">Reference proteome</keyword>
<keyword evidence="1" id="KW-1133">Transmembrane helix</keyword>
<evidence type="ECO:0008006" key="4">
    <source>
        <dbReference type="Google" id="ProtNLM"/>
    </source>
</evidence>
<keyword evidence="1" id="KW-0812">Transmembrane</keyword>
<feature type="transmembrane region" description="Helical" evidence="1">
    <location>
        <begin position="115"/>
        <end position="133"/>
    </location>
</feature>
<gene>
    <name evidence="2" type="ORF">J4709_38665</name>
</gene>
<evidence type="ECO:0000313" key="3">
    <source>
        <dbReference type="Proteomes" id="UP000680206"/>
    </source>
</evidence>
<dbReference type="EMBL" id="JAGEPF010000028">
    <property type="protein sequence ID" value="MBO2463509.1"/>
    <property type="molecule type" value="Genomic_DNA"/>
</dbReference>
<reference evidence="2 3" key="1">
    <citation type="submission" date="2021-03" db="EMBL/GenBank/DDBJ databases">
        <title>Actinomadura violae sp. nov., isolated from lichen in Thailand.</title>
        <authorList>
            <person name="Kanchanasin P."/>
            <person name="Saeng-In P."/>
            <person name="Phongsopitanun W."/>
            <person name="Yuki M."/>
            <person name="Kudo T."/>
            <person name="Ohkuma M."/>
            <person name="Tanasupawat S."/>
        </authorList>
    </citation>
    <scope>NUCLEOTIDE SEQUENCE [LARGE SCALE GENOMIC DNA]</scope>
    <source>
        <strain evidence="2 3">LCR2-06</strain>
    </source>
</reference>
<keyword evidence="1" id="KW-0472">Membrane</keyword>
<accession>A0ABS3S5E9</accession>
<evidence type="ECO:0000256" key="1">
    <source>
        <dbReference type="SAM" id="Phobius"/>
    </source>
</evidence>
<organism evidence="2 3">
    <name type="scientific">Actinomadura violacea</name>
    <dbReference type="NCBI Taxonomy" id="2819934"/>
    <lineage>
        <taxon>Bacteria</taxon>
        <taxon>Bacillati</taxon>
        <taxon>Actinomycetota</taxon>
        <taxon>Actinomycetes</taxon>
        <taxon>Streptosporangiales</taxon>
        <taxon>Thermomonosporaceae</taxon>
        <taxon>Actinomadura</taxon>
    </lineage>
</organism>
<comment type="caution">
    <text evidence="2">The sequence shown here is derived from an EMBL/GenBank/DDBJ whole genome shotgun (WGS) entry which is preliminary data.</text>
</comment>
<dbReference type="Proteomes" id="UP000680206">
    <property type="component" value="Unassembled WGS sequence"/>
</dbReference>
<feature type="transmembrane region" description="Helical" evidence="1">
    <location>
        <begin position="64"/>
        <end position="95"/>
    </location>
</feature>
<name>A0ABS3S5E9_9ACTN</name>
<proteinExistence type="predicted"/>
<protein>
    <recommendedName>
        <fullName evidence="4">CHAT domain-containing protein</fullName>
    </recommendedName>
</protein>
<evidence type="ECO:0000313" key="2">
    <source>
        <dbReference type="EMBL" id="MBO2463509.1"/>
    </source>
</evidence>
<sequence length="964" mass="104488">MTAGNDVTGWLLRRRPGTGTSLPDVLRPGRASARTIGSALGTLDADLRYWEFRRLELPPVLQHLGAAIVAVAISWILGADAVPTALLALFALSWWRRWYLWVPALGGLLWTDWELIWIPGIVVVALFFMRASASLREVLPKASMGVAPFAFVPFRDQIALRFIGRWSDFRLGVDKAVHDDTHRAEAFLSRLPADLPAASRAIVQTARAIREGKRGRLDEGFGLVAVVGEDEELSAPVRGWCDLQLGDLLVMAGQHADAAAAYERARSRLRGRRCRPWLIIAETRSVDLAVREKRSGAALAGLARLRGLAVRHTDLPLIVRTEMYFARLMLDVGNADGARETLERLGSAHGRRGVAGAGQAEAAEHDLLRAELLLLDQAASVPADEVADEVIELAGNALLGLRHLDRPAAETAAHLVLAEARARRGDRRDALAHALEALRTVQALRFQLPSTAWRERWLTLHAMAFVTAVENAWECQDALCLAELLETLRAQPLPIPRDAAGTALAGLLDALLAETAGLIPDGAEESASRGPVRAADPLEAPFPVVVGGRSWCLMSDERPIDIDAELAGFGPRTWYLSAAFVGPWFYRVAAHDGAWTVERAERPAMETDRLESLLDALPIRRPGEDTRAFDDRMARSPLSSPARRRLGDDPEFTLLHSIAEELLPASLIEGLATAPERDSVLAVSLSGSLVAVPVAALPLPGSAAGEDVRIADVAAVAHVPSWAVVAHSRKARAEHAAPGAVDLALLGPDNAKQYLQGRNDIRSSLEPPPLAQETVHGPLDREALSELLRKFTEEVPACLYVAGHVETPRKDEPGSGGIKIAGGSLFGSRDLLQSAAGTARFPMPSRAVLVCCESLGQVTTRGEPDGGHVLHNEWLGIGAGMLMAGAQHVYCTLHLIRDLDDAVRINHALAHALATTHDPLRALRDVQREELRRWRAGDRARPLSWQPYVYVGTGRPVSPEREAC</sequence>
<dbReference type="RefSeq" id="WP_208248885.1">
    <property type="nucleotide sequence ID" value="NZ_JAGEPF010000028.1"/>
</dbReference>